<proteinExistence type="inferred from homology"/>
<dbReference type="GO" id="GO:0050660">
    <property type="term" value="F:flavin adenine dinucleotide binding"/>
    <property type="evidence" value="ECO:0007669"/>
    <property type="project" value="InterPro"/>
</dbReference>
<evidence type="ECO:0000256" key="3">
    <source>
        <dbReference type="ARBA" id="ARBA00022723"/>
    </source>
</evidence>
<organism evidence="8 9">
    <name type="scientific">Desulforamulus profundi</name>
    <dbReference type="NCBI Taxonomy" id="1383067"/>
    <lineage>
        <taxon>Bacteria</taxon>
        <taxon>Bacillati</taxon>
        <taxon>Bacillota</taxon>
        <taxon>Clostridia</taxon>
        <taxon>Eubacteriales</taxon>
        <taxon>Peptococcaceae</taxon>
        <taxon>Desulforamulus</taxon>
    </lineage>
</organism>
<dbReference type="GO" id="GO:0009055">
    <property type="term" value="F:electron transfer activity"/>
    <property type="evidence" value="ECO:0007669"/>
    <property type="project" value="InterPro"/>
</dbReference>
<dbReference type="SUPFAM" id="SSF54862">
    <property type="entry name" value="4Fe-4S ferredoxins"/>
    <property type="match status" value="1"/>
</dbReference>
<protein>
    <submittedName>
        <fullName evidence="8">Electron transfer flavoprotein subunit alpha</fullName>
    </submittedName>
</protein>
<dbReference type="GO" id="GO:0033539">
    <property type="term" value="P:fatty acid beta-oxidation using acyl-CoA dehydrogenase"/>
    <property type="evidence" value="ECO:0007669"/>
    <property type="project" value="TreeGrafter"/>
</dbReference>
<feature type="domain" description="4Fe-4S ferredoxin-type" evidence="7">
    <location>
        <begin position="1"/>
        <end position="29"/>
    </location>
</feature>
<accession>A0A2C6MIC2</accession>
<dbReference type="Pfam" id="PF12838">
    <property type="entry name" value="Fer4_7"/>
    <property type="match status" value="1"/>
</dbReference>
<dbReference type="SMART" id="SM00893">
    <property type="entry name" value="ETF"/>
    <property type="match status" value="1"/>
</dbReference>
<feature type="compositionally biased region" description="Polar residues" evidence="6">
    <location>
        <begin position="75"/>
        <end position="84"/>
    </location>
</feature>
<dbReference type="GO" id="GO:0051536">
    <property type="term" value="F:iron-sulfur cluster binding"/>
    <property type="evidence" value="ECO:0007669"/>
    <property type="project" value="UniProtKB-KW"/>
</dbReference>
<evidence type="ECO:0000256" key="4">
    <source>
        <dbReference type="ARBA" id="ARBA00023004"/>
    </source>
</evidence>
<dbReference type="InterPro" id="IPR017896">
    <property type="entry name" value="4Fe4S_Fe-S-bd"/>
</dbReference>
<evidence type="ECO:0000313" key="8">
    <source>
        <dbReference type="EMBL" id="PHJ39562.1"/>
    </source>
</evidence>
<sequence length="451" mass="48237">MAINVSSACIGCQACIPTCPYEALYINEEGLCQVIPEKCVECGACIDVCPVSALSLPSADKEEVAAGEPAGKTPVMQNVSSNSEIPADEPKETAVQLTGDLGRYQGVWVFIEQREGEIAPVSLELLGVGRQLADKLGVELAGVLLGDSVCGLQDGLYEYGADKVYLVDHPVLRYYRTETYMQVFVKLVQVYLPEIILMGATTTGRDLAGAMATDLATGLTADCTALDIDTKQRLLLATRPAFGGNIMATIVCKNHRPQMATVRPKVMKMSKPVPGRQGQLVTPQVDLNEKDLLTRVVEIVKEHGEQVNLQDAEIIVAGGRGLGDREGFQRICFGLAEAIGAKVGASRAAVEAGWIEQKYQVGQTGVTVAPKIYFALGISGAIQHLVGIRGSDIIIAVNTDPEAPIFKECTYGIVGDVFKVVPALMEPLKELLSKHKQELEIITGKGGIHCA</sequence>
<evidence type="ECO:0000256" key="2">
    <source>
        <dbReference type="ARBA" id="ARBA00022630"/>
    </source>
</evidence>
<dbReference type="CDD" id="cd01715">
    <property type="entry name" value="ETF_alpha"/>
    <property type="match status" value="1"/>
</dbReference>
<comment type="caution">
    <text evidence="8">The sequence shown here is derived from an EMBL/GenBank/DDBJ whole genome shotgun (WGS) entry which is preliminary data.</text>
</comment>
<evidence type="ECO:0000256" key="5">
    <source>
        <dbReference type="ARBA" id="ARBA00023014"/>
    </source>
</evidence>
<dbReference type="GO" id="GO:0046872">
    <property type="term" value="F:metal ion binding"/>
    <property type="evidence" value="ECO:0007669"/>
    <property type="project" value="UniProtKB-KW"/>
</dbReference>
<dbReference type="AlphaFoldDB" id="A0A2C6MIC2"/>
<dbReference type="PROSITE" id="PS51379">
    <property type="entry name" value="4FE4S_FER_2"/>
    <property type="match status" value="2"/>
</dbReference>
<keyword evidence="2" id="KW-0285">Flavoprotein</keyword>
<dbReference type="EMBL" id="AWQQ01000017">
    <property type="protein sequence ID" value="PHJ39562.1"/>
    <property type="molecule type" value="Genomic_DNA"/>
</dbReference>
<gene>
    <name evidence="8" type="ORF">P378_02240</name>
</gene>
<dbReference type="SUPFAM" id="SSF52402">
    <property type="entry name" value="Adenine nucleotide alpha hydrolases-like"/>
    <property type="match status" value="1"/>
</dbReference>
<feature type="region of interest" description="Disordered" evidence="6">
    <location>
        <begin position="65"/>
        <end position="90"/>
    </location>
</feature>
<dbReference type="InterPro" id="IPR014730">
    <property type="entry name" value="ETF_a/b_N"/>
</dbReference>
<dbReference type="SUPFAM" id="SSF52467">
    <property type="entry name" value="DHS-like NAD/FAD-binding domain"/>
    <property type="match status" value="1"/>
</dbReference>
<dbReference type="Gene3D" id="3.40.50.1220">
    <property type="entry name" value="TPP-binding domain"/>
    <property type="match status" value="1"/>
</dbReference>
<keyword evidence="5" id="KW-0411">Iron-sulfur</keyword>
<comment type="similarity">
    <text evidence="1">Belongs to the ETF alpha-subunit/FixB family.</text>
</comment>
<dbReference type="Gene3D" id="3.40.50.620">
    <property type="entry name" value="HUPs"/>
    <property type="match status" value="1"/>
</dbReference>
<dbReference type="Proteomes" id="UP000222564">
    <property type="component" value="Unassembled WGS sequence"/>
</dbReference>
<dbReference type="RefSeq" id="WP_099082095.1">
    <property type="nucleotide sequence ID" value="NZ_AWQQ01000017.1"/>
</dbReference>
<reference evidence="8 9" key="1">
    <citation type="submission" date="2013-09" db="EMBL/GenBank/DDBJ databases">
        <title>Biodegradation of hydrocarbons in the deep terrestrial subsurface : characterization of a microbial consortium composed of two Desulfotomaculum species originating from a deep geological formation.</title>
        <authorList>
            <person name="Aullo T."/>
            <person name="Berlendis S."/>
            <person name="Lascourreges J.-F."/>
            <person name="Dessort D."/>
            <person name="Saint-Laurent S."/>
            <person name="Schraauwers B."/>
            <person name="Mas J."/>
            <person name="Magot M."/>
            <person name="Ranchou-Peyruse A."/>
        </authorList>
    </citation>
    <scope>NUCLEOTIDE SEQUENCE [LARGE SCALE GENOMIC DNA]</scope>
    <source>
        <strain evidence="8 9">Bs107</strain>
    </source>
</reference>
<dbReference type="InterPro" id="IPR001308">
    <property type="entry name" value="ETF_a/FixB"/>
</dbReference>
<dbReference type="PANTHER" id="PTHR43153:SF1">
    <property type="entry name" value="ELECTRON TRANSFER FLAVOPROTEIN SUBUNIT ALPHA, MITOCHONDRIAL"/>
    <property type="match status" value="1"/>
</dbReference>
<dbReference type="InterPro" id="IPR033947">
    <property type="entry name" value="ETF_alpha_N"/>
</dbReference>
<evidence type="ECO:0000313" key="9">
    <source>
        <dbReference type="Proteomes" id="UP000222564"/>
    </source>
</evidence>
<feature type="domain" description="4Fe-4S ferredoxin-type" evidence="7">
    <location>
        <begin position="30"/>
        <end position="59"/>
    </location>
</feature>
<evidence type="ECO:0000256" key="6">
    <source>
        <dbReference type="SAM" id="MobiDB-lite"/>
    </source>
</evidence>
<dbReference type="Pfam" id="PF00766">
    <property type="entry name" value="ETF_alpha"/>
    <property type="match status" value="1"/>
</dbReference>
<dbReference type="OrthoDB" id="9770286at2"/>
<keyword evidence="4" id="KW-0408">Iron</keyword>
<dbReference type="InterPro" id="IPR014731">
    <property type="entry name" value="ETF_asu_C"/>
</dbReference>
<keyword evidence="3" id="KW-0479">Metal-binding</keyword>
<name>A0A2C6MIC2_9FIRM</name>
<dbReference type="PANTHER" id="PTHR43153">
    <property type="entry name" value="ELECTRON TRANSFER FLAVOPROTEIN ALPHA"/>
    <property type="match status" value="1"/>
</dbReference>
<dbReference type="InterPro" id="IPR029035">
    <property type="entry name" value="DHS-like_NAD/FAD-binding_dom"/>
</dbReference>
<dbReference type="Pfam" id="PF01012">
    <property type="entry name" value="ETF"/>
    <property type="match status" value="1"/>
</dbReference>
<evidence type="ECO:0000259" key="7">
    <source>
        <dbReference type="PROSITE" id="PS51379"/>
    </source>
</evidence>
<dbReference type="Gene3D" id="3.30.70.20">
    <property type="match status" value="1"/>
</dbReference>
<dbReference type="InterPro" id="IPR017900">
    <property type="entry name" value="4Fe4S_Fe_S_CS"/>
</dbReference>
<dbReference type="PROSITE" id="PS00198">
    <property type="entry name" value="4FE4S_FER_1"/>
    <property type="match status" value="1"/>
</dbReference>
<dbReference type="InterPro" id="IPR014729">
    <property type="entry name" value="Rossmann-like_a/b/a_fold"/>
</dbReference>
<keyword evidence="9" id="KW-1185">Reference proteome</keyword>
<evidence type="ECO:0000256" key="1">
    <source>
        <dbReference type="ARBA" id="ARBA00005817"/>
    </source>
</evidence>